<dbReference type="SUPFAM" id="SSF54427">
    <property type="entry name" value="NTF2-like"/>
    <property type="match status" value="1"/>
</dbReference>
<reference evidence="2" key="1">
    <citation type="submission" date="2016-08" db="EMBL/GenBank/DDBJ databases">
        <authorList>
            <person name="Seilhamer J.J."/>
        </authorList>
    </citation>
    <scope>NUCLEOTIDE SEQUENCE</scope>
    <source>
        <strain evidence="2">86</strain>
    </source>
</reference>
<protein>
    <recommendedName>
        <fullName evidence="1">DUF4440 domain-containing protein</fullName>
    </recommendedName>
</protein>
<name>A0A212LGP7_9HYPH</name>
<accession>A0A212LGP7</accession>
<organism evidence="2">
    <name type="scientific">uncultured Pleomorphomonas sp</name>
    <dbReference type="NCBI Taxonomy" id="442121"/>
    <lineage>
        <taxon>Bacteria</taxon>
        <taxon>Pseudomonadati</taxon>
        <taxon>Pseudomonadota</taxon>
        <taxon>Alphaproteobacteria</taxon>
        <taxon>Hyphomicrobiales</taxon>
        <taxon>Pleomorphomonadaceae</taxon>
        <taxon>Pleomorphomonas</taxon>
        <taxon>environmental samples</taxon>
    </lineage>
</organism>
<dbReference type="Pfam" id="PF14534">
    <property type="entry name" value="DUF4440"/>
    <property type="match status" value="1"/>
</dbReference>
<dbReference type="AlphaFoldDB" id="A0A212LGP7"/>
<gene>
    <name evidence="2" type="ORF">KL86PLE_40529</name>
</gene>
<dbReference type="InterPro" id="IPR027843">
    <property type="entry name" value="DUF4440"/>
</dbReference>
<feature type="domain" description="DUF4440" evidence="1">
    <location>
        <begin position="7"/>
        <end position="115"/>
    </location>
</feature>
<dbReference type="EMBL" id="FMJD01000008">
    <property type="protein sequence ID" value="SCM76724.1"/>
    <property type="molecule type" value="Genomic_DNA"/>
</dbReference>
<evidence type="ECO:0000313" key="2">
    <source>
        <dbReference type="EMBL" id="SCM76724.1"/>
    </source>
</evidence>
<sequence length="134" mass="14807">MTIADDIIALEKAALDRWCAGDPDAALALSAEDVTYFDPFRDSRLDGHAALAEVYDGIRGQIDAPRHEMIEPKVQVVGDAAVLTFRFVSWNGSEGTRLAWNCTEVYRRDAEGWRVIHTHWSFTGAGLASRQADA</sequence>
<dbReference type="InterPro" id="IPR032710">
    <property type="entry name" value="NTF2-like_dom_sf"/>
</dbReference>
<proteinExistence type="predicted"/>
<evidence type="ECO:0000259" key="1">
    <source>
        <dbReference type="Pfam" id="PF14534"/>
    </source>
</evidence>
<dbReference type="RefSeq" id="WP_288196811.1">
    <property type="nucleotide sequence ID" value="NZ_LT608334.1"/>
</dbReference>
<dbReference type="Gene3D" id="3.10.450.50">
    <property type="match status" value="1"/>
</dbReference>